<name>A0A8J2JYD0_9HEXA</name>
<reference evidence="1" key="1">
    <citation type="submission" date="2021-06" db="EMBL/GenBank/DDBJ databases">
        <authorList>
            <person name="Hodson N. C."/>
            <person name="Mongue J. A."/>
            <person name="Jaron S. K."/>
        </authorList>
    </citation>
    <scope>NUCLEOTIDE SEQUENCE</scope>
</reference>
<proteinExistence type="predicted"/>
<accession>A0A8J2JYD0</accession>
<evidence type="ECO:0000313" key="2">
    <source>
        <dbReference type="Proteomes" id="UP000708208"/>
    </source>
</evidence>
<evidence type="ECO:0000313" key="1">
    <source>
        <dbReference type="EMBL" id="CAG7726208.1"/>
    </source>
</evidence>
<protein>
    <submittedName>
        <fullName evidence="1">Uncharacterized protein</fullName>
    </submittedName>
</protein>
<keyword evidence="2" id="KW-1185">Reference proteome</keyword>
<sequence>MIPNEPVSATTGWTVRNLPKVTPLASVDETRTMTMGVEQESSIAPIEGATKLSKQTVKPASTVGKSFTETPIVCTSSTNSLTKGEIHGDKDYLTEETIECTSNVTPLVPIESVSLKTEIIDGREVLTTEAVVECTSNLSPLDPIKSVSLETEVNEMGVTSSGETVECSSTEMTTQLEGVNAIVNNTNKSKEPQELPEPSSSETIEMEAVDTEIPSLTSSEEALMKPQGAVKRSLNNVTAGNGTRTLKLLQPVDGAPIIASPKIISDPSLNTTRNGSNIVTLPFQTYLTHIR</sequence>
<organism evidence="1 2">
    <name type="scientific">Allacma fusca</name>
    <dbReference type="NCBI Taxonomy" id="39272"/>
    <lineage>
        <taxon>Eukaryota</taxon>
        <taxon>Metazoa</taxon>
        <taxon>Ecdysozoa</taxon>
        <taxon>Arthropoda</taxon>
        <taxon>Hexapoda</taxon>
        <taxon>Collembola</taxon>
        <taxon>Symphypleona</taxon>
        <taxon>Sminthuridae</taxon>
        <taxon>Allacma</taxon>
    </lineage>
</organism>
<dbReference type="EMBL" id="CAJVCH010132006">
    <property type="protein sequence ID" value="CAG7726208.1"/>
    <property type="molecule type" value="Genomic_DNA"/>
</dbReference>
<gene>
    <name evidence="1" type="ORF">AFUS01_LOCUS15129</name>
</gene>
<dbReference type="Proteomes" id="UP000708208">
    <property type="component" value="Unassembled WGS sequence"/>
</dbReference>
<dbReference type="AlphaFoldDB" id="A0A8J2JYD0"/>
<comment type="caution">
    <text evidence="1">The sequence shown here is derived from an EMBL/GenBank/DDBJ whole genome shotgun (WGS) entry which is preliminary data.</text>
</comment>